<dbReference type="SMART" id="SM00357">
    <property type="entry name" value="CSP"/>
    <property type="match status" value="1"/>
</dbReference>
<protein>
    <recommendedName>
        <fullName evidence="8">Ribonuclease R</fullName>
        <shortName evidence="8">RNase R</shortName>
        <ecNumber evidence="8">3.1.13.1</ecNumber>
    </recommendedName>
</protein>
<dbReference type="NCBIfam" id="TIGR02063">
    <property type="entry name" value="RNase_R"/>
    <property type="match status" value="1"/>
</dbReference>
<dbReference type="KEGG" id="eaj:Q3M24_01550"/>
<comment type="similarity">
    <text evidence="8">Belongs to the RNR ribonuclease family. RNase R subfamily.</text>
</comment>
<evidence type="ECO:0000256" key="3">
    <source>
        <dbReference type="ARBA" id="ARBA00022490"/>
    </source>
</evidence>
<dbReference type="CDD" id="cd04471">
    <property type="entry name" value="S1_RNase_R"/>
    <property type="match status" value="1"/>
</dbReference>
<dbReference type="InterPro" id="IPR011129">
    <property type="entry name" value="CSD"/>
</dbReference>
<keyword evidence="3 8" id="KW-0963">Cytoplasm</keyword>
<dbReference type="GO" id="GO:0006402">
    <property type="term" value="P:mRNA catabolic process"/>
    <property type="evidence" value="ECO:0007669"/>
    <property type="project" value="TreeGrafter"/>
</dbReference>
<feature type="region of interest" description="Disordered" evidence="9">
    <location>
        <begin position="596"/>
        <end position="619"/>
    </location>
</feature>
<reference evidence="11" key="2">
    <citation type="submission" date="2024-06" db="EMBL/GenBank/DDBJ databases">
        <authorList>
            <person name="Plum-Jensen L.E."/>
            <person name="Schramm A."/>
            <person name="Marshall I.P.G."/>
        </authorList>
    </citation>
    <scope>NUCLEOTIDE SEQUENCE</scope>
    <source>
        <strain evidence="11">Rat1</strain>
    </source>
</reference>
<dbReference type="SUPFAM" id="SSF50249">
    <property type="entry name" value="Nucleic acid-binding proteins"/>
    <property type="match status" value="3"/>
</dbReference>
<dbReference type="Pfam" id="PF00575">
    <property type="entry name" value="S1"/>
    <property type="match status" value="1"/>
</dbReference>
<dbReference type="Pfam" id="PF08206">
    <property type="entry name" value="OB_RNB"/>
    <property type="match status" value="1"/>
</dbReference>
<feature type="compositionally biased region" description="Basic residues" evidence="9">
    <location>
        <begin position="1"/>
        <end position="13"/>
    </location>
</feature>
<dbReference type="Gene3D" id="2.40.50.140">
    <property type="entry name" value="Nucleic acid-binding proteins"/>
    <property type="match status" value="2"/>
</dbReference>
<keyword evidence="5 8" id="KW-0378">Hydrolase</keyword>
<evidence type="ECO:0000256" key="6">
    <source>
        <dbReference type="ARBA" id="ARBA00022839"/>
    </source>
</evidence>
<keyword evidence="6 8" id="KW-0269">Exonuclease</keyword>
<evidence type="ECO:0000313" key="11">
    <source>
        <dbReference type="EMBL" id="XCN73463.1"/>
    </source>
</evidence>
<dbReference type="InterPro" id="IPR040476">
    <property type="entry name" value="CSD2"/>
</dbReference>
<evidence type="ECO:0000256" key="8">
    <source>
        <dbReference type="HAMAP-Rule" id="MF_01895"/>
    </source>
</evidence>
<dbReference type="NCBIfam" id="TIGR00358">
    <property type="entry name" value="3_prime_RNase"/>
    <property type="match status" value="1"/>
</dbReference>
<dbReference type="SMART" id="SM00316">
    <property type="entry name" value="S1"/>
    <property type="match status" value="1"/>
</dbReference>
<name>A0AAU8LW10_9BACT</name>
<comment type="function">
    <text evidence="8">3'-5' exoribonuclease that releases 5'-nucleoside monophosphates and is involved in maturation of structured RNAs.</text>
</comment>
<sequence>MTKKRHRGSRQKTRTQGTGRQQGKESSLSNTLLSYFQRQKEPVSLKTFLEDMGSSQPPRKLVKEVLADLERAGKLRRQKHCWVIAERTKPVRATLSLTAKGFGFAVLEGNVAREQKDIFIPASALNGATHGDTVLVQPGGSPKRPEGEVVQVEKRAFTHVCGIYMSGKNTGYVAPDNDKLPTSIQVRRNDAMNAEDGMAVRVEILDYGAKQRMPVGKVVEILGPADSVEVQIRLTVERFQLPRFFPKNVEQAADQLVPLTEPEPGRKDLRYLRHVTIDGATAKDFDDAIAVQKTKSGYRLFVSIADVSYYVQPGSAIDQEAYQRGTSVYLPDLVLPMLPERLSNDLCSLVPDQDRPAFSAILDFDEEGKRIGAKFTRSIIRSHQRFTYDTVHQAIYLREKEARQEHKSLLPMLEKAKELAGLLNKQRTQRGALGFTVPENDIRLEEDKVSSIGRLKRNKAHLLIEEFMLAANEAVGETLDRAGAAVLFRVHEEPDEDKVKDFSELAWSLGLKLPKVEITPSWFAGVLDLSKDSPTEYVVNNLLLRTMQRARYTPANYGHFGLAAEYYIHFTSPIRRYPDLVAHRVLQNVLLHKSGKKAGGRGGGKGGGKGSPGKILPNGVNPEAAGTFLSARERVAVDAERDIQARLAALYLRDKIGEQFDAIVSGVTSFGFFVELVDCLISGAIPVSEMTDDYYHYDNKGHKLVGERTGKVHRLGDLIQVQLEQVDMLSRKITFSLIGKREK</sequence>
<dbReference type="HAMAP" id="MF_01895">
    <property type="entry name" value="RNase_R"/>
    <property type="match status" value="1"/>
</dbReference>
<gene>
    <name evidence="8 11" type="primary">rnr</name>
    <name evidence="11" type="ORF">Q3M24_01550</name>
</gene>
<feature type="region of interest" description="Disordered" evidence="9">
    <location>
        <begin position="1"/>
        <end position="30"/>
    </location>
</feature>
<dbReference type="PANTHER" id="PTHR23355">
    <property type="entry name" value="RIBONUCLEASE"/>
    <property type="match status" value="1"/>
</dbReference>
<dbReference type="EMBL" id="CP159373">
    <property type="protein sequence ID" value="XCN73463.1"/>
    <property type="molecule type" value="Genomic_DNA"/>
</dbReference>
<dbReference type="InterPro" id="IPR004476">
    <property type="entry name" value="RNase_II/RNase_R"/>
</dbReference>
<dbReference type="InterPro" id="IPR011805">
    <property type="entry name" value="RNase_R"/>
</dbReference>
<dbReference type="InterPro" id="IPR012340">
    <property type="entry name" value="NA-bd_OB-fold"/>
</dbReference>
<evidence type="ECO:0000256" key="1">
    <source>
        <dbReference type="ARBA" id="ARBA00001849"/>
    </source>
</evidence>
<dbReference type="GO" id="GO:0003723">
    <property type="term" value="F:RNA binding"/>
    <property type="evidence" value="ECO:0007669"/>
    <property type="project" value="UniProtKB-UniRule"/>
</dbReference>
<dbReference type="GO" id="GO:0005829">
    <property type="term" value="C:cytosol"/>
    <property type="evidence" value="ECO:0007669"/>
    <property type="project" value="UniProtKB-ARBA"/>
</dbReference>
<dbReference type="InterPro" id="IPR050180">
    <property type="entry name" value="RNR_Ribonuclease"/>
</dbReference>
<evidence type="ECO:0000259" key="10">
    <source>
        <dbReference type="PROSITE" id="PS50126"/>
    </source>
</evidence>
<feature type="compositionally biased region" description="Gly residues" evidence="9">
    <location>
        <begin position="600"/>
        <end position="611"/>
    </location>
</feature>
<evidence type="ECO:0000256" key="7">
    <source>
        <dbReference type="ARBA" id="ARBA00022884"/>
    </source>
</evidence>
<dbReference type="PANTHER" id="PTHR23355:SF9">
    <property type="entry name" value="DIS3-LIKE EXONUCLEASE 2"/>
    <property type="match status" value="1"/>
</dbReference>
<dbReference type="InterPro" id="IPR013223">
    <property type="entry name" value="RNase_B_OB_dom"/>
</dbReference>
<dbReference type="Pfam" id="PF17876">
    <property type="entry name" value="CSD2"/>
    <property type="match status" value="1"/>
</dbReference>
<keyword evidence="7 8" id="KW-0694">RNA-binding</keyword>
<dbReference type="SMART" id="SM00955">
    <property type="entry name" value="RNB"/>
    <property type="match status" value="1"/>
</dbReference>
<accession>A0AAU8LW10</accession>
<feature type="domain" description="S1 motif" evidence="10">
    <location>
        <begin position="657"/>
        <end position="738"/>
    </location>
</feature>
<dbReference type="Pfam" id="PF00773">
    <property type="entry name" value="RNB"/>
    <property type="match status" value="1"/>
</dbReference>
<evidence type="ECO:0000256" key="5">
    <source>
        <dbReference type="ARBA" id="ARBA00022801"/>
    </source>
</evidence>
<comment type="catalytic activity">
    <reaction evidence="1 8">
        <text>Exonucleolytic cleavage in the 3'- to 5'-direction to yield nucleoside 5'-phosphates.</text>
        <dbReference type="EC" id="3.1.13.1"/>
    </reaction>
</comment>
<reference evidence="11" key="1">
    <citation type="journal article" date="2024" name="Syst. Appl. Microbiol.">
        <title>First single-strain enrichments of Electrothrix cable bacteria, description of E. aestuarii sp. nov. and E. rattekaaiensis sp. nov., and proposal of a cable bacteria taxonomy following the rules of the SeqCode.</title>
        <authorList>
            <person name="Plum-Jensen L.E."/>
            <person name="Schramm A."/>
            <person name="Marshall I.P.G."/>
        </authorList>
    </citation>
    <scope>NUCLEOTIDE SEQUENCE</scope>
    <source>
        <strain evidence="11">Rat1</strain>
    </source>
</reference>
<organism evidence="11">
    <name type="scientific">Candidatus Electrothrix aestuarii</name>
    <dbReference type="NCBI Taxonomy" id="3062594"/>
    <lineage>
        <taxon>Bacteria</taxon>
        <taxon>Pseudomonadati</taxon>
        <taxon>Thermodesulfobacteriota</taxon>
        <taxon>Desulfobulbia</taxon>
        <taxon>Desulfobulbales</taxon>
        <taxon>Desulfobulbaceae</taxon>
        <taxon>Candidatus Electrothrix</taxon>
    </lineage>
</organism>
<dbReference type="InterPro" id="IPR001900">
    <property type="entry name" value="RNase_II/R"/>
</dbReference>
<dbReference type="PROSITE" id="PS50126">
    <property type="entry name" value="S1"/>
    <property type="match status" value="1"/>
</dbReference>
<proteinExistence type="inferred from homology"/>
<evidence type="ECO:0000256" key="9">
    <source>
        <dbReference type="SAM" id="MobiDB-lite"/>
    </source>
</evidence>
<evidence type="ECO:0000256" key="2">
    <source>
        <dbReference type="ARBA" id="ARBA00004496"/>
    </source>
</evidence>
<dbReference type="InterPro" id="IPR003029">
    <property type="entry name" value="S1_domain"/>
</dbReference>
<comment type="subcellular location">
    <subcellularLocation>
        <location evidence="2 8">Cytoplasm</location>
    </subcellularLocation>
</comment>
<dbReference type="GO" id="GO:0008859">
    <property type="term" value="F:exoribonuclease II activity"/>
    <property type="evidence" value="ECO:0007669"/>
    <property type="project" value="UniProtKB-UniRule"/>
</dbReference>
<keyword evidence="4 8" id="KW-0540">Nuclease</keyword>
<dbReference type="EC" id="3.1.13.1" evidence="8"/>
<evidence type="ECO:0000256" key="4">
    <source>
        <dbReference type="ARBA" id="ARBA00022722"/>
    </source>
</evidence>
<dbReference type="AlphaFoldDB" id="A0AAU8LW10"/>